<reference evidence="1" key="1">
    <citation type="submission" date="2022-01" db="EMBL/GenBank/DDBJ databases">
        <title>Genome sequence and assembly of Parabukholderia sp. RG36.</title>
        <authorList>
            <person name="Chhetri G."/>
        </authorList>
    </citation>
    <scope>NUCLEOTIDE SEQUENCE</scope>
    <source>
        <strain evidence="1">RG36</strain>
    </source>
</reference>
<organism evidence="1 2">
    <name type="scientific">Paraburkholderia tagetis</name>
    <dbReference type="NCBI Taxonomy" id="2913261"/>
    <lineage>
        <taxon>Bacteria</taxon>
        <taxon>Pseudomonadati</taxon>
        <taxon>Pseudomonadota</taxon>
        <taxon>Betaproteobacteria</taxon>
        <taxon>Burkholderiales</taxon>
        <taxon>Burkholderiaceae</taxon>
        <taxon>Paraburkholderia</taxon>
    </lineage>
</organism>
<dbReference type="AlphaFoldDB" id="A0A9X1RS73"/>
<evidence type="ECO:0000313" key="2">
    <source>
        <dbReference type="Proteomes" id="UP001139308"/>
    </source>
</evidence>
<accession>A0A9X1RS73</accession>
<name>A0A9X1RS73_9BURK</name>
<dbReference type="Proteomes" id="UP001139308">
    <property type="component" value="Unassembled WGS sequence"/>
</dbReference>
<sequence length="82" mass="9184">MNRNDLLRRIQVCGRDIIDEFLPSDANDDLDTLIGDRRHEVDAQAYRMFVSVRALLCESGMPSCESDCEAGQIMALLNGRPA</sequence>
<evidence type="ECO:0000313" key="1">
    <source>
        <dbReference type="EMBL" id="MCG5076380.1"/>
    </source>
</evidence>
<dbReference type="RefSeq" id="WP_238466261.1">
    <property type="nucleotide sequence ID" value="NZ_JAKLJA010000023.1"/>
</dbReference>
<gene>
    <name evidence="1" type="ORF">L5014_23895</name>
</gene>
<protein>
    <submittedName>
        <fullName evidence="1">Uncharacterized protein</fullName>
    </submittedName>
</protein>
<dbReference type="EMBL" id="JAKLJA010000023">
    <property type="protein sequence ID" value="MCG5076380.1"/>
    <property type="molecule type" value="Genomic_DNA"/>
</dbReference>
<proteinExistence type="predicted"/>
<comment type="caution">
    <text evidence="1">The sequence shown here is derived from an EMBL/GenBank/DDBJ whole genome shotgun (WGS) entry which is preliminary data.</text>
</comment>
<keyword evidence="2" id="KW-1185">Reference proteome</keyword>